<gene>
    <name evidence="6" type="ORF">PENTCL1PPCAC_15877</name>
</gene>
<keyword evidence="2" id="KW-0812">Transmembrane</keyword>
<evidence type="ECO:0000313" key="7">
    <source>
        <dbReference type="Proteomes" id="UP001432027"/>
    </source>
</evidence>
<dbReference type="EMBL" id="BTSX01000004">
    <property type="protein sequence ID" value="GMS93702.1"/>
    <property type="molecule type" value="Genomic_DNA"/>
</dbReference>
<dbReference type="InterPro" id="IPR001902">
    <property type="entry name" value="SLC26A/SulP_fam"/>
</dbReference>
<comment type="subcellular location">
    <subcellularLocation>
        <location evidence="1">Membrane</location>
        <topology evidence="1">Multi-pass membrane protein</topology>
    </subcellularLocation>
</comment>
<evidence type="ECO:0000313" key="6">
    <source>
        <dbReference type="EMBL" id="GMS93702.1"/>
    </source>
</evidence>
<reference evidence="6" key="1">
    <citation type="submission" date="2023-10" db="EMBL/GenBank/DDBJ databases">
        <title>Genome assembly of Pristionchus species.</title>
        <authorList>
            <person name="Yoshida K."/>
            <person name="Sommer R.J."/>
        </authorList>
    </citation>
    <scope>NUCLEOTIDE SEQUENCE</scope>
    <source>
        <strain evidence="6">RS0144</strain>
    </source>
</reference>
<comment type="caution">
    <text evidence="6">The sequence shown here is derived from an EMBL/GenBank/DDBJ whole genome shotgun (WGS) entry which is preliminary data.</text>
</comment>
<keyword evidence="3" id="KW-1133">Transmembrane helix</keyword>
<organism evidence="6 7">
    <name type="scientific">Pristionchus entomophagus</name>
    <dbReference type="NCBI Taxonomy" id="358040"/>
    <lineage>
        <taxon>Eukaryota</taxon>
        <taxon>Metazoa</taxon>
        <taxon>Ecdysozoa</taxon>
        <taxon>Nematoda</taxon>
        <taxon>Chromadorea</taxon>
        <taxon>Rhabditida</taxon>
        <taxon>Rhabditina</taxon>
        <taxon>Diplogasteromorpha</taxon>
        <taxon>Diplogasteroidea</taxon>
        <taxon>Neodiplogasteridae</taxon>
        <taxon>Pristionchus</taxon>
    </lineage>
</organism>
<sequence>TPIQVASTLTAAIGIVQFAAGLLRLEFLASYFSDPLVSGFTTGAAVYVLIAQIDDIFGLTGLPKSSGPGYIFV</sequence>
<evidence type="ECO:0000256" key="4">
    <source>
        <dbReference type="ARBA" id="ARBA00023136"/>
    </source>
</evidence>
<dbReference type="AlphaFoldDB" id="A0AAV5THA5"/>
<evidence type="ECO:0000256" key="2">
    <source>
        <dbReference type="ARBA" id="ARBA00022692"/>
    </source>
</evidence>
<protein>
    <recommendedName>
        <fullName evidence="5">SLC26A/SulP transporter domain-containing protein</fullName>
    </recommendedName>
</protein>
<dbReference type="GO" id="GO:0016020">
    <property type="term" value="C:membrane"/>
    <property type="evidence" value="ECO:0007669"/>
    <property type="project" value="UniProtKB-SubCell"/>
</dbReference>
<dbReference type="PANTHER" id="PTHR11814">
    <property type="entry name" value="SULFATE TRANSPORTER"/>
    <property type="match status" value="1"/>
</dbReference>
<evidence type="ECO:0000256" key="3">
    <source>
        <dbReference type="ARBA" id="ARBA00022989"/>
    </source>
</evidence>
<evidence type="ECO:0000259" key="5">
    <source>
        <dbReference type="Pfam" id="PF00916"/>
    </source>
</evidence>
<proteinExistence type="predicted"/>
<feature type="non-terminal residue" evidence="6">
    <location>
        <position position="73"/>
    </location>
</feature>
<name>A0AAV5THA5_9BILA</name>
<feature type="non-terminal residue" evidence="6">
    <location>
        <position position="1"/>
    </location>
</feature>
<dbReference type="Pfam" id="PF00916">
    <property type="entry name" value="Sulfate_transp"/>
    <property type="match status" value="1"/>
</dbReference>
<keyword evidence="7" id="KW-1185">Reference proteome</keyword>
<feature type="domain" description="SLC26A/SulP transporter" evidence="5">
    <location>
        <begin position="3"/>
        <end position="67"/>
    </location>
</feature>
<accession>A0AAV5THA5</accession>
<keyword evidence="4" id="KW-0472">Membrane</keyword>
<dbReference type="Proteomes" id="UP001432027">
    <property type="component" value="Unassembled WGS sequence"/>
</dbReference>
<dbReference type="GO" id="GO:0055085">
    <property type="term" value="P:transmembrane transport"/>
    <property type="evidence" value="ECO:0007669"/>
    <property type="project" value="InterPro"/>
</dbReference>
<dbReference type="InterPro" id="IPR011547">
    <property type="entry name" value="SLC26A/SulP_dom"/>
</dbReference>
<evidence type="ECO:0000256" key="1">
    <source>
        <dbReference type="ARBA" id="ARBA00004141"/>
    </source>
</evidence>